<reference evidence="5" key="1">
    <citation type="submission" date="2020-01" db="EMBL/GenBank/DDBJ databases">
        <title>Caldichromatium gen. nov., sp. nov., a thermophilic purple sulfur bacterium member of the family Chromatiaceae isolated from Nakabusa hot spring, Japan.</title>
        <authorList>
            <person name="Saini M.K."/>
            <person name="Hanada S."/>
            <person name="Tank M."/>
        </authorList>
    </citation>
    <scope>NUCLEOTIDE SEQUENCE [LARGE SCALE GENOMIC DNA]</scope>
    <source>
        <strain evidence="5">No.7</strain>
    </source>
</reference>
<keyword evidence="3" id="KW-1133">Transmembrane helix</keyword>
<feature type="coiled-coil region" evidence="1">
    <location>
        <begin position="135"/>
        <end position="173"/>
    </location>
</feature>
<proteinExistence type="predicted"/>
<keyword evidence="3" id="KW-0472">Membrane</keyword>
<dbReference type="EMBL" id="CP048029">
    <property type="protein sequence ID" value="QIK38836.1"/>
    <property type="molecule type" value="Genomic_DNA"/>
</dbReference>
<dbReference type="Proteomes" id="UP000502699">
    <property type="component" value="Chromosome"/>
</dbReference>
<evidence type="ECO:0000313" key="4">
    <source>
        <dbReference type="EMBL" id="QIK38836.1"/>
    </source>
</evidence>
<dbReference type="KEGG" id="cjap:GWK36_13565"/>
<feature type="compositionally biased region" description="Low complexity" evidence="2">
    <location>
        <begin position="221"/>
        <end position="230"/>
    </location>
</feature>
<gene>
    <name evidence="4" type="ORF">GWK36_13565</name>
</gene>
<evidence type="ECO:0000313" key="5">
    <source>
        <dbReference type="Proteomes" id="UP000502699"/>
    </source>
</evidence>
<sequence>MTAFQLASLILAGEFAVVSWLILFLFLRQQHQRQQDDHAHAGAVREHIEAHELNHREALTRLFETTYGLTGDELSAKVDEYLARERAFYNVMLNLYLNRDATRLKEIPAELAKVVKPWAEIAEMPQVGMVSASTVSSLENEKSQLINELEQTKETLEQLMQEYMAAFNKVQEEAPPPPPPPEPSDKAVDLDDIDVDLEPVTAPIQPAAPAPEPEPEPEPLPAAEAVAPVPAEERVDPEDIDAMLRALAEEIVGTKPPEPPPRQSEPEPSSVPPTTEEITLDPEETAEARAREELEGLADLFDTDSESK</sequence>
<dbReference type="RefSeq" id="WP_166271891.1">
    <property type="nucleotide sequence ID" value="NZ_CP048029.1"/>
</dbReference>
<evidence type="ECO:0000256" key="2">
    <source>
        <dbReference type="SAM" id="MobiDB-lite"/>
    </source>
</evidence>
<keyword evidence="5" id="KW-1185">Reference proteome</keyword>
<feature type="compositionally biased region" description="Low complexity" evidence="2">
    <location>
        <begin position="266"/>
        <end position="277"/>
    </location>
</feature>
<feature type="region of interest" description="Disordered" evidence="2">
    <location>
        <begin position="203"/>
        <end position="287"/>
    </location>
</feature>
<evidence type="ECO:0000256" key="3">
    <source>
        <dbReference type="SAM" id="Phobius"/>
    </source>
</evidence>
<organism evidence="4 5">
    <name type="scientific">Caldichromatium japonicum</name>
    <dbReference type="NCBI Taxonomy" id="2699430"/>
    <lineage>
        <taxon>Bacteria</taxon>
        <taxon>Pseudomonadati</taxon>
        <taxon>Pseudomonadota</taxon>
        <taxon>Gammaproteobacteria</taxon>
        <taxon>Chromatiales</taxon>
        <taxon>Chromatiaceae</taxon>
        <taxon>Caldichromatium</taxon>
    </lineage>
</organism>
<name>A0A6G7VG30_9GAMM</name>
<keyword evidence="3" id="KW-0812">Transmembrane</keyword>
<evidence type="ECO:0000256" key="1">
    <source>
        <dbReference type="SAM" id="Coils"/>
    </source>
</evidence>
<feature type="transmembrane region" description="Helical" evidence="3">
    <location>
        <begin position="6"/>
        <end position="27"/>
    </location>
</feature>
<protein>
    <submittedName>
        <fullName evidence="4">Uncharacterized protein</fullName>
    </submittedName>
</protein>
<dbReference type="AlphaFoldDB" id="A0A6G7VG30"/>
<keyword evidence="1" id="KW-0175">Coiled coil</keyword>
<accession>A0A6G7VG30</accession>